<keyword evidence="2" id="KW-0812">Transmembrane</keyword>
<evidence type="ECO:0000256" key="1">
    <source>
        <dbReference type="SAM" id="MobiDB-lite"/>
    </source>
</evidence>
<gene>
    <name evidence="3" type="ORF">NOSIN_02685</name>
</gene>
<accession>A0A1V3BXC7</accession>
<keyword evidence="2" id="KW-1133">Transmembrane helix</keyword>
<dbReference type="OrthoDB" id="9766277at2"/>
<dbReference type="STRING" id="501010.NOSIN_02685"/>
<name>A0A1V3BXC7_9ACTN</name>
<feature type="region of interest" description="Disordered" evidence="1">
    <location>
        <begin position="1"/>
        <end position="34"/>
    </location>
</feature>
<keyword evidence="4" id="KW-1185">Reference proteome</keyword>
<dbReference type="EMBL" id="MCOK01000001">
    <property type="protein sequence ID" value="OOC52866.1"/>
    <property type="molecule type" value="Genomic_DNA"/>
</dbReference>
<dbReference type="RefSeq" id="WP_143832838.1">
    <property type="nucleotide sequence ID" value="NZ_MCOK01000001.1"/>
</dbReference>
<reference evidence="4" key="1">
    <citation type="submission" date="2016-08" db="EMBL/GenBank/DDBJ databases">
        <authorList>
            <person name="Tokovenko B."/>
            <person name="Kalinowski J."/>
        </authorList>
    </citation>
    <scope>NUCLEOTIDE SEQUENCE [LARGE SCALE GENOMIC DNA]</scope>
    <source>
        <strain evidence="4">UTMC102</strain>
    </source>
</reference>
<feature type="compositionally biased region" description="Basic and acidic residues" evidence="1">
    <location>
        <begin position="1"/>
        <end position="14"/>
    </location>
</feature>
<comment type="caution">
    <text evidence="3">The sequence shown here is derived from an EMBL/GenBank/DDBJ whole genome shotgun (WGS) entry which is preliminary data.</text>
</comment>
<dbReference type="Proteomes" id="UP000189004">
    <property type="component" value="Unassembled WGS sequence"/>
</dbReference>
<keyword evidence="2" id="KW-0472">Membrane</keyword>
<organism evidence="3 4">
    <name type="scientific">Nocardiopsis sinuspersici</name>
    <dbReference type="NCBI Taxonomy" id="501010"/>
    <lineage>
        <taxon>Bacteria</taxon>
        <taxon>Bacillati</taxon>
        <taxon>Actinomycetota</taxon>
        <taxon>Actinomycetes</taxon>
        <taxon>Streptosporangiales</taxon>
        <taxon>Nocardiopsidaceae</taxon>
        <taxon>Nocardiopsis</taxon>
    </lineage>
</organism>
<protein>
    <submittedName>
        <fullName evidence="3">Uncharacterized protein</fullName>
    </submittedName>
</protein>
<dbReference type="AlphaFoldDB" id="A0A1V3BXC7"/>
<sequence>MSTPHRPELGDTRRPSPTRPPGRSGDRNGPPRVRRRAERALSWLHPAQGSARDRGAAFVELAAVTLLVAAIMVAVYQLELSRTFNNGVRQMVCLVEGPDCGDETWVEADRPEKPEEYTWGSGDSNALENESLAMDMAAARGWDENERECLTNLWSVISHWDHTFVNTETGAHGISGFNPARHGPMPSGFQESPSEQISWGLGHIEKTYGSPCAAWAQWEGTHTY</sequence>
<feature type="transmembrane region" description="Helical" evidence="2">
    <location>
        <begin position="57"/>
        <end position="76"/>
    </location>
</feature>
<proteinExistence type="predicted"/>
<evidence type="ECO:0000313" key="3">
    <source>
        <dbReference type="EMBL" id="OOC52866.1"/>
    </source>
</evidence>
<evidence type="ECO:0000313" key="4">
    <source>
        <dbReference type="Proteomes" id="UP000189004"/>
    </source>
</evidence>
<evidence type="ECO:0000256" key="2">
    <source>
        <dbReference type="SAM" id="Phobius"/>
    </source>
</evidence>